<evidence type="ECO:0000256" key="8">
    <source>
        <dbReference type="ARBA" id="ARBA00023136"/>
    </source>
</evidence>
<comment type="subcellular location">
    <subcellularLocation>
        <location evidence="1">Membrane</location>
        <topology evidence="1">Multi-pass membrane protein</topology>
    </subcellularLocation>
</comment>
<evidence type="ECO:0000256" key="9">
    <source>
        <dbReference type="SAM" id="Phobius"/>
    </source>
</evidence>
<keyword evidence="4 9" id="KW-0812">Transmembrane</keyword>
<reference evidence="10 11" key="1">
    <citation type="journal article" date="2018" name="Sci. Data">
        <title>The draft genome sequence of cork oak.</title>
        <authorList>
            <person name="Ramos A.M."/>
            <person name="Usie A."/>
            <person name="Barbosa P."/>
            <person name="Barros P.M."/>
            <person name="Capote T."/>
            <person name="Chaves I."/>
            <person name="Simoes F."/>
            <person name="Abreu I."/>
            <person name="Carrasquinho I."/>
            <person name="Faro C."/>
            <person name="Guimaraes J.B."/>
            <person name="Mendonca D."/>
            <person name="Nobrega F."/>
            <person name="Rodrigues L."/>
            <person name="Saibo N.J.M."/>
            <person name="Varela M.C."/>
            <person name="Egas C."/>
            <person name="Matos J."/>
            <person name="Miguel C.M."/>
            <person name="Oliveira M.M."/>
            <person name="Ricardo C.P."/>
            <person name="Goncalves S."/>
        </authorList>
    </citation>
    <scope>NUCLEOTIDE SEQUENCE [LARGE SCALE GENOMIC DNA]</scope>
    <source>
        <strain evidence="11">cv. HL8</strain>
    </source>
</reference>
<evidence type="ECO:0000256" key="5">
    <source>
        <dbReference type="ARBA" id="ARBA00022856"/>
    </source>
</evidence>
<organism evidence="10 11">
    <name type="scientific">Quercus suber</name>
    <name type="common">Cork oak</name>
    <dbReference type="NCBI Taxonomy" id="58331"/>
    <lineage>
        <taxon>Eukaryota</taxon>
        <taxon>Viridiplantae</taxon>
        <taxon>Streptophyta</taxon>
        <taxon>Embryophyta</taxon>
        <taxon>Tracheophyta</taxon>
        <taxon>Spermatophyta</taxon>
        <taxon>Magnoliopsida</taxon>
        <taxon>eudicotyledons</taxon>
        <taxon>Gunneridae</taxon>
        <taxon>Pentapetalae</taxon>
        <taxon>rosids</taxon>
        <taxon>fabids</taxon>
        <taxon>Fagales</taxon>
        <taxon>Fagaceae</taxon>
        <taxon>Quercus</taxon>
    </lineage>
</organism>
<evidence type="ECO:0000313" key="11">
    <source>
        <dbReference type="Proteomes" id="UP000237347"/>
    </source>
</evidence>
<proteinExistence type="inferred from homology"/>
<comment type="similarity">
    <text evidence="2">Belongs to the oligopeptide OPT transporter (TC 2.A.67.1) family.</text>
</comment>
<feature type="transmembrane region" description="Helical" evidence="9">
    <location>
        <begin position="77"/>
        <end position="97"/>
    </location>
</feature>
<evidence type="ECO:0000256" key="2">
    <source>
        <dbReference type="ARBA" id="ARBA00005484"/>
    </source>
</evidence>
<dbReference type="GO" id="GO:0015031">
    <property type="term" value="P:protein transport"/>
    <property type="evidence" value="ECO:0007669"/>
    <property type="project" value="UniProtKB-KW"/>
</dbReference>
<dbReference type="PANTHER" id="PTHR22601">
    <property type="entry name" value="ISP4 LIKE PROTEIN"/>
    <property type="match status" value="1"/>
</dbReference>
<name>A0AAW0JQU0_QUESU</name>
<evidence type="ECO:0000256" key="6">
    <source>
        <dbReference type="ARBA" id="ARBA00022927"/>
    </source>
</evidence>
<feature type="non-terminal residue" evidence="10">
    <location>
        <position position="1"/>
    </location>
</feature>
<comment type="caution">
    <text evidence="10">The sequence shown here is derived from an EMBL/GenBank/DDBJ whole genome shotgun (WGS) entry which is preliminary data.</text>
</comment>
<keyword evidence="3" id="KW-0813">Transport</keyword>
<dbReference type="GO" id="GO:0035673">
    <property type="term" value="F:oligopeptide transmembrane transporter activity"/>
    <property type="evidence" value="ECO:0007669"/>
    <property type="project" value="InterPro"/>
</dbReference>
<evidence type="ECO:0000256" key="4">
    <source>
        <dbReference type="ARBA" id="ARBA00022692"/>
    </source>
</evidence>
<dbReference type="GO" id="GO:0016020">
    <property type="term" value="C:membrane"/>
    <property type="evidence" value="ECO:0007669"/>
    <property type="project" value="UniProtKB-SubCell"/>
</dbReference>
<dbReference type="InterPro" id="IPR004648">
    <property type="entry name" value="Oligpept_transpt"/>
</dbReference>
<evidence type="ECO:0000313" key="10">
    <source>
        <dbReference type="EMBL" id="KAK7829367.1"/>
    </source>
</evidence>
<evidence type="ECO:0000256" key="7">
    <source>
        <dbReference type="ARBA" id="ARBA00022989"/>
    </source>
</evidence>
<keyword evidence="5" id="KW-0571">Peptide transport</keyword>
<evidence type="ECO:0000256" key="3">
    <source>
        <dbReference type="ARBA" id="ARBA00022448"/>
    </source>
</evidence>
<protein>
    <submittedName>
        <fullName evidence="10">Oligopeptide transporter 6</fullName>
    </submittedName>
</protein>
<dbReference type="AlphaFoldDB" id="A0AAW0JQU0"/>
<dbReference type="EMBL" id="PKMF04000484">
    <property type="protein sequence ID" value="KAK7829367.1"/>
    <property type="molecule type" value="Genomic_DNA"/>
</dbReference>
<feature type="transmembrane region" description="Helical" evidence="9">
    <location>
        <begin position="293"/>
        <end position="314"/>
    </location>
</feature>
<keyword evidence="11" id="KW-1185">Reference proteome</keyword>
<dbReference type="NCBIfam" id="TIGR00728">
    <property type="entry name" value="OPT_sfam"/>
    <property type="match status" value="1"/>
</dbReference>
<dbReference type="InterPro" id="IPR004813">
    <property type="entry name" value="OPT"/>
</dbReference>
<feature type="transmembrane region" description="Helical" evidence="9">
    <location>
        <begin position="48"/>
        <end position="65"/>
    </location>
</feature>
<sequence length="355" mass="40122">LVRVFWKLSSFSPVTYRDLWKQSKSAFGGKTKIDIHTKLMKKYKKVPMWWFLVILVVNIGLIMYACEYYNESLQLPWWGVLLACAIAVFFTLPIGIISATTNQTPGLNIITEYVIGYMYPERPVANMCFKVYGYISMTQGLTFLADFKLGHYMKIPPRSMDNLSVIVYTGTAWWLMETIPHLCDTSMLPKDSPWTCPMDHVFFDASVIWDSLDLVESLETLANMEISIAIAPLLVWLAHKAFPKQNWIRLIHMPVLLGATSMMPPASALDHCWVSLWICGVQIQPDMWKRYNYVLSGGLDAGTAFMTVLLFLALGATQIQWWGNNGEGCPLATCPTAKGIAVDGCPTYLDGWIID</sequence>
<evidence type="ECO:0000256" key="1">
    <source>
        <dbReference type="ARBA" id="ARBA00004141"/>
    </source>
</evidence>
<accession>A0AAW0JQU0</accession>
<dbReference type="Pfam" id="PF03169">
    <property type="entry name" value="OPT"/>
    <property type="match status" value="1"/>
</dbReference>
<keyword evidence="7 9" id="KW-1133">Transmembrane helix</keyword>
<dbReference type="Proteomes" id="UP000237347">
    <property type="component" value="Unassembled WGS sequence"/>
</dbReference>
<gene>
    <name evidence="10" type="primary">OPT6_2</name>
    <name evidence="10" type="ORF">CFP56_029482</name>
</gene>
<keyword evidence="6" id="KW-0653">Protein transport</keyword>
<keyword evidence="8 9" id="KW-0472">Membrane</keyword>